<dbReference type="OrthoDB" id="1262545at2"/>
<accession>A0A5B2U285</accession>
<dbReference type="AlphaFoldDB" id="A0A5B2U285"/>
<dbReference type="EMBL" id="VUNZ01000003">
    <property type="protein sequence ID" value="KAA2220659.1"/>
    <property type="molecule type" value="Genomic_DNA"/>
</dbReference>
<dbReference type="Proteomes" id="UP000323082">
    <property type="component" value="Unassembled WGS sequence"/>
</dbReference>
<comment type="caution">
    <text evidence="2">The sequence shown here is derived from an EMBL/GenBank/DDBJ whole genome shotgun (WGS) entry which is preliminary data.</text>
</comment>
<organism evidence="2 3">
    <name type="scientific">Chryseobacterium sediminis</name>
    <dbReference type="NCBI Taxonomy" id="1679494"/>
    <lineage>
        <taxon>Bacteria</taxon>
        <taxon>Pseudomonadati</taxon>
        <taxon>Bacteroidota</taxon>
        <taxon>Flavobacteriia</taxon>
        <taxon>Flavobacteriales</taxon>
        <taxon>Weeksellaceae</taxon>
        <taxon>Chryseobacterium group</taxon>
        <taxon>Chryseobacterium</taxon>
    </lineage>
</organism>
<gene>
    <name evidence="2" type="ORF">FW780_17450</name>
</gene>
<protein>
    <submittedName>
        <fullName evidence="2">Uncharacterized protein</fullName>
    </submittedName>
</protein>
<keyword evidence="1" id="KW-0472">Membrane</keyword>
<keyword evidence="1" id="KW-0812">Transmembrane</keyword>
<proteinExistence type="predicted"/>
<dbReference type="RefSeq" id="WP_149834942.1">
    <property type="nucleotide sequence ID" value="NZ_VUNZ01000003.1"/>
</dbReference>
<evidence type="ECO:0000256" key="1">
    <source>
        <dbReference type="SAM" id="Phobius"/>
    </source>
</evidence>
<sequence>MKIKTFYRFLPILLGLVVFGYFYLYKLVYLGNKRFKENSINERIIDSNNWPKRSTFYYLKGGLSIELSVLDSLHLKIGDSISKEANTTEFNVYRKNNKDKY</sequence>
<keyword evidence="1" id="KW-1133">Transmembrane helix</keyword>
<reference evidence="2 3" key="1">
    <citation type="journal article" date="2015" name="Int. J. Syst. Evol. Microbiol.">
        <title>Chryseobacterium sediminis sp. nov., isolated from a river sediment.</title>
        <authorList>
            <person name="Kampfer P."/>
            <person name="Busse H.J."/>
            <person name="McInroy J.A."/>
            <person name="Glaeser S.P."/>
        </authorList>
    </citation>
    <scope>NUCLEOTIDE SEQUENCE [LARGE SCALE GENOMIC DNA]</scope>
    <source>
        <strain evidence="2 3">IMT-174</strain>
    </source>
</reference>
<evidence type="ECO:0000313" key="3">
    <source>
        <dbReference type="Proteomes" id="UP000323082"/>
    </source>
</evidence>
<evidence type="ECO:0000313" key="2">
    <source>
        <dbReference type="EMBL" id="KAA2220659.1"/>
    </source>
</evidence>
<name>A0A5B2U285_9FLAO</name>
<feature type="transmembrane region" description="Helical" evidence="1">
    <location>
        <begin position="6"/>
        <end position="25"/>
    </location>
</feature>